<dbReference type="STRING" id="2045.KR76_02990"/>
<comment type="similarity">
    <text evidence="1">Belongs to the F420H(2)-dependent quinone reductase family.</text>
</comment>
<evidence type="ECO:0000313" key="3">
    <source>
        <dbReference type="EMBL" id="AIY15982.1"/>
    </source>
</evidence>
<name>A0A0A1DHB1_NOCSI</name>
<dbReference type="HOGENOM" id="CLU_114921_1_0_11"/>
<protein>
    <submittedName>
        <fullName evidence="3">AclJ</fullName>
    </submittedName>
</protein>
<dbReference type="GO" id="GO:0005886">
    <property type="term" value="C:plasma membrane"/>
    <property type="evidence" value="ECO:0007669"/>
    <property type="project" value="TreeGrafter"/>
</dbReference>
<gene>
    <name evidence="3" type="ORF">KR76_02990</name>
</gene>
<dbReference type="InterPro" id="IPR004378">
    <property type="entry name" value="F420H2_quin_Rdtase"/>
</dbReference>
<dbReference type="Pfam" id="PF04075">
    <property type="entry name" value="F420H2_quin_red"/>
    <property type="match status" value="1"/>
</dbReference>
<dbReference type="PANTHER" id="PTHR39428">
    <property type="entry name" value="F420H(2)-DEPENDENT QUINONE REDUCTASE RV1261C"/>
    <property type="match status" value="1"/>
</dbReference>
<proteinExistence type="inferred from homology"/>
<organism evidence="3 4">
    <name type="scientific">Nocardioides simplex</name>
    <name type="common">Arthrobacter simplex</name>
    <dbReference type="NCBI Taxonomy" id="2045"/>
    <lineage>
        <taxon>Bacteria</taxon>
        <taxon>Bacillati</taxon>
        <taxon>Actinomycetota</taxon>
        <taxon>Actinomycetes</taxon>
        <taxon>Propionibacteriales</taxon>
        <taxon>Nocardioidaceae</taxon>
        <taxon>Pimelobacter</taxon>
    </lineage>
</organism>
<dbReference type="AlphaFoldDB" id="A0A0A1DHB1"/>
<evidence type="ECO:0000313" key="4">
    <source>
        <dbReference type="Proteomes" id="UP000030300"/>
    </source>
</evidence>
<evidence type="ECO:0000256" key="2">
    <source>
        <dbReference type="ARBA" id="ARBA00049106"/>
    </source>
</evidence>
<reference evidence="3 4" key="1">
    <citation type="journal article" date="2015" name="Genome Announc.">
        <title>Complete Genome Sequence of Steroid-Transforming Nocardioides simplex VKM Ac-2033D.</title>
        <authorList>
            <person name="Shtratnikova V.Y."/>
            <person name="Schelkunov M.I."/>
            <person name="Pekov Y.A."/>
            <person name="Fokina V.V."/>
            <person name="Logacheva M.D."/>
            <person name="Sokolov S.L."/>
            <person name="Bragin E.Y."/>
            <person name="Ashapkin V.V."/>
            <person name="Donova M.V."/>
        </authorList>
    </citation>
    <scope>NUCLEOTIDE SEQUENCE [LARGE SCALE GENOMIC DNA]</scope>
    <source>
        <strain evidence="3 4">VKM Ac-2033D</strain>
    </source>
</reference>
<dbReference type="InterPro" id="IPR012349">
    <property type="entry name" value="Split_barrel_FMN-bd"/>
</dbReference>
<dbReference type="NCBIfam" id="TIGR00026">
    <property type="entry name" value="hi_GC_TIGR00026"/>
    <property type="match status" value="1"/>
</dbReference>
<dbReference type="GO" id="GO:0016491">
    <property type="term" value="F:oxidoreductase activity"/>
    <property type="evidence" value="ECO:0007669"/>
    <property type="project" value="InterPro"/>
</dbReference>
<dbReference type="RefSeq" id="WP_038676521.1">
    <property type="nucleotide sequence ID" value="NZ_BJMC01000005.1"/>
</dbReference>
<accession>A0A0A1DHB1</accession>
<dbReference type="KEGG" id="psim:KR76_02990"/>
<dbReference type="Proteomes" id="UP000030300">
    <property type="component" value="Chromosome"/>
</dbReference>
<keyword evidence="4" id="KW-1185">Reference proteome</keyword>
<dbReference type="GeneID" id="96607940"/>
<dbReference type="Gene3D" id="2.30.110.10">
    <property type="entry name" value="Electron Transport, Fmn-binding Protein, Chain A"/>
    <property type="match status" value="1"/>
</dbReference>
<dbReference type="EMBL" id="CP009896">
    <property type="protein sequence ID" value="AIY15982.1"/>
    <property type="molecule type" value="Genomic_DNA"/>
</dbReference>
<dbReference type="GO" id="GO:0070967">
    <property type="term" value="F:coenzyme F420 binding"/>
    <property type="evidence" value="ECO:0007669"/>
    <property type="project" value="TreeGrafter"/>
</dbReference>
<comment type="catalytic activity">
    <reaction evidence="2">
        <text>oxidized coenzyme F420-(gamma-L-Glu)(n) + a quinol + H(+) = reduced coenzyme F420-(gamma-L-Glu)(n) + a quinone</text>
        <dbReference type="Rhea" id="RHEA:39663"/>
        <dbReference type="Rhea" id="RHEA-COMP:12939"/>
        <dbReference type="Rhea" id="RHEA-COMP:14378"/>
        <dbReference type="ChEBI" id="CHEBI:15378"/>
        <dbReference type="ChEBI" id="CHEBI:24646"/>
        <dbReference type="ChEBI" id="CHEBI:132124"/>
        <dbReference type="ChEBI" id="CHEBI:133980"/>
        <dbReference type="ChEBI" id="CHEBI:139511"/>
    </reaction>
</comment>
<dbReference type="OrthoDB" id="8225825at2"/>
<evidence type="ECO:0000256" key="1">
    <source>
        <dbReference type="ARBA" id="ARBA00008710"/>
    </source>
</evidence>
<dbReference type="PANTHER" id="PTHR39428:SF3">
    <property type="entry name" value="DEAZAFLAVIN-DEPENDENT NITROREDUCTASE"/>
    <property type="match status" value="1"/>
</dbReference>
<sequence length="148" mass="16407">MTLQGEYEPSSQKWVRDQVAAYEASGGREANTLQGGKDPIVVITSVGAKSGKLRKNPVMRVEKDGVYAAIASKGGAPENPSWYANFVAHPVVDLQDGPEPRSYTVRVAEGEERRQWWDHAVATWPTYASYQEKTDREIPVFLLEPTDA</sequence>
<dbReference type="eggNOG" id="COG1846">
    <property type="taxonomic scope" value="Bacteria"/>
</dbReference>